<dbReference type="InterPro" id="IPR044920">
    <property type="entry name" value="MnmG_C_subdom_sf"/>
</dbReference>
<feature type="domain" description="tRNA uridine 5-carboxymethylaminomethyl modification enzyme C-terminal subdomain" evidence="12">
    <location>
        <begin position="538"/>
        <end position="609"/>
    </location>
</feature>
<dbReference type="Pfam" id="PF01134">
    <property type="entry name" value="GIDA"/>
    <property type="match status" value="1"/>
</dbReference>
<keyword evidence="11" id="KW-0963">Cytoplasm</keyword>
<evidence type="ECO:0000256" key="3">
    <source>
        <dbReference type="ARBA" id="ARBA00007653"/>
    </source>
</evidence>
<keyword evidence="14" id="KW-1185">Reference proteome</keyword>
<evidence type="ECO:0000313" key="14">
    <source>
        <dbReference type="Proteomes" id="UP000283587"/>
    </source>
</evidence>
<dbReference type="Pfam" id="PF21680">
    <property type="entry name" value="GIDA_C_1st"/>
    <property type="match status" value="1"/>
</dbReference>
<dbReference type="SUPFAM" id="SSF51905">
    <property type="entry name" value="FAD/NAD(P)-binding domain"/>
    <property type="match status" value="1"/>
</dbReference>
<proteinExistence type="inferred from homology"/>
<keyword evidence="8 11" id="KW-0520">NAD</keyword>
<dbReference type="InterPro" id="IPR004416">
    <property type="entry name" value="MnmG"/>
</dbReference>
<dbReference type="GO" id="GO:0050660">
    <property type="term" value="F:flavin adenine dinucleotide binding"/>
    <property type="evidence" value="ECO:0007669"/>
    <property type="project" value="UniProtKB-UniRule"/>
</dbReference>
<evidence type="ECO:0000256" key="4">
    <source>
        <dbReference type="ARBA" id="ARBA00020461"/>
    </source>
</evidence>
<gene>
    <name evidence="11 13" type="primary">mnmG</name>
    <name evidence="11" type="synonym">gidA</name>
    <name evidence="13" type="ORF">D3P05_01725</name>
</gene>
<evidence type="ECO:0000256" key="1">
    <source>
        <dbReference type="ARBA" id="ARBA00001974"/>
    </source>
</evidence>
<dbReference type="FunFam" id="1.10.150.570:FF:000001">
    <property type="entry name" value="tRNA uridine 5-carboxymethylaminomethyl modification enzyme MnmG"/>
    <property type="match status" value="1"/>
</dbReference>
<dbReference type="HAMAP" id="MF_00129">
    <property type="entry name" value="MnmG_GidA"/>
    <property type="match status" value="1"/>
</dbReference>
<protein>
    <recommendedName>
        <fullName evidence="4 11">tRNA uridine 5-carboxymethylaminomethyl modification enzyme MnmG</fullName>
    </recommendedName>
    <alternativeName>
        <fullName evidence="10 11">Glucose-inhibited division protein A</fullName>
    </alternativeName>
</protein>
<dbReference type="InterPro" id="IPR020595">
    <property type="entry name" value="MnmG-rel_CS"/>
</dbReference>
<dbReference type="InterPro" id="IPR040131">
    <property type="entry name" value="MnmG_N"/>
</dbReference>
<keyword evidence="7 11" id="KW-0274">FAD</keyword>
<dbReference type="InterPro" id="IPR047001">
    <property type="entry name" value="MnmG_C_subdom"/>
</dbReference>
<dbReference type="Pfam" id="PF13932">
    <property type="entry name" value="SAM_GIDA_C"/>
    <property type="match status" value="1"/>
</dbReference>
<keyword evidence="6 11" id="KW-0819">tRNA processing</keyword>
<evidence type="ECO:0000256" key="2">
    <source>
        <dbReference type="ARBA" id="ARBA00003717"/>
    </source>
</evidence>
<feature type="binding site" evidence="11">
    <location>
        <begin position="269"/>
        <end position="283"/>
    </location>
    <ligand>
        <name>NAD(+)</name>
        <dbReference type="ChEBI" id="CHEBI:57540"/>
    </ligand>
</feature>
<name>A0A419ABX9_9RHOB</name>
<dbReference type="PROSITE" id="PS01280">
    <property type="entry name" value="GIDA_1"/>
    <property type="match status" value="1"/>
</dbReference>
<dbReference type="Gene3D" id="1.10.150.570">
    <property type="entry name" value="GidA associated domain, C-terminal subdomain"/>
    <property type="match status" value="1"/>
</dbReference>
<comment type="similarity">
    <text evidence="3 11">Belongs to the MnmG family.</text>
</comment>
<comment type="subcellular location">
    <subcellularLocation>
        <location evidence="11">Cytoplasm</location>
    </subcellularLocation>
</comment>
<feature type="binding site" evidence="11">
    <location>
        <position position="122"/>
    </location>
    <ligand>
        <name>FAD</name>
        <dbReference type="ChEBI" id="CHEBI:57692"/>
    </ligand>
</feature>
<evidence type="ECO:0000256" key="9">
    <source>
        <dbReference type="ARBA" id="ARBA00025948"/>
    </source>
</evidence>
<feature type="binding site" evidence="11">
    <location>
        <position position="366"/>
    </location>
    <ligand>
        <name>FAD</name>
        <dbReference type="ChEBI" id="CHEBI:57692"/>
    </ligand>
</feature>
<dbReference type="Gene3D" id="3.50.50.60">
    <property type="entry name" value="FAD/NAD(P)-binding domain"/>
    <property type="match status" value="2"/>
</dbReference>
<dbReference type="NCBIfam" id="TIGR00136">
    <property type="entry name" value="mnmG_gidA"/>
    <property type="match status" value="1"/>
</dbReference>
<dbReference type="PANTHER" id="PTHR11806:SF0">
    <property type="entry name" value="PROTEIN MTO1 HOMOLOG, MITOCHONDRIAL"/>
    <property type="match status" value="1"/>
</dbReference>
<feature type="binding site" evidence="11">
    <location>
        <position position="177"/>
    </location>
    <ligand>
        <name>FAD</name>
        <dbReference type="ChEBI" id="CHEBI:57692"/>
    </ligand>
</feature>
<dbReference type="InterPro" id="IPR026904">
    <property type="entry name" value="MnmG_C"/>
</dbReference>
<keyword evidence="5 11" id="KW-0285">Flavoprotein</keyword>
<dbReference type="SMART" id="SM01228">
    <property type="entry name" value="GIDA_assoc_3"/>
    <property type="match status" value="1"/>
</dbReference>
<dbReference type="Proteomes" id="UP000283587">
    <property type="component" value="Unassembled WGS sequence"/>
</dbReference>
<comment type="caution">
    <text evidence="13">The sequence shown here is derived from an EMBL/GenBank/DDBJ whole genome shotgun (WGS) entry which is preliminary data.</text>
</comment>
<evidence type="ECO:0000256" key="6">
    <source>
        <dbReference type="ARBA" id="ARBA00022694"/>
    </source>
</evidence>
<organism evidence="13 14">
    <name type="scientific">Paracoccus siganidrum</name>
    <dbReference type="NCBI Taxonomy" id="1276757"/>
    <lineage>
        <taxon>Bacteria</taxon>
        <taxon>Pseudomonadati</taxon>
        <taxon>Pseudomonadota</taxon>
        <taxon>Alphaproteobacteria</taxon>
        <taxon>Rhodobacterales</taxon>
        <taxon>Paracoccaceae</taxon>
        <taxon>Paracoccus</taxon>
    </lineage>
</organism>
<evidence type="ECO:0000256" key="5">
    <source>
        <dbReference type="ARBA" id="ARBA00022630"/>
    </source>
</evidence>
<dbReference type="PANTHER" id="PTHR11806">
    <property type="entry name" value="GLUCOSE INHIBITED DIVISION PROTEIN A"/>
    <property type="match status" value="1"/>
</dbReference>
<feature type="binding site" evidence="11">
    <location>
        <begin position="10"/>
        <end position="15"/>
    </location>
    <ligand>
        <name>FAD</name>
        <dbReference type="ChEBI" id="CHEBI:57692"/>
    </ligand>
</feature>
<reference evidence="14" key="1">
    <citation type="submission" date="2018-09" db="EMBL/GenBank/DDBJ databases">
        <title>Paracoccus onubensis nov. sp. a moderate halophilic bacterium isolated from Gruta de las Maravillas (Aracena, Spain).</title>
        <authorList>
            <person name="Jurado V."/>
            <person name="Gutierrez-Patricio S."/>
            <person name="Gonzalez-Pimentel J.L."/>
            <person name="Miller A.Z."/>
            <person name="Laiz L."/>
            <person name="Saiz-Jimenez C."/>
        </authorList>
    </citation>
    <scope>NUCLEOTIDE SEQUENCE [LARGE SCALE GENOMIC DNA]</scope>
    <source>
        <strain evidence="14">DSM 26381</strain>
    </source>
</reference>
<dbReference type="RefSeq" id="WP_119896486.1">
    <property type="nucleotide sequence ID" value="NZ_QNRC01000007.1"/>
</dbReference>
<comment type="subunit">
    <text evidence="9 11">Homodimer. Heterotetramer of two MnmE and two MnmG subunits.</text>
</comment>
<dbReference type="GO" id="GO:0002098">
    <property type="term" value="P:tRNA wobble uridine modification"/>
    <property type="evidence" value="ECO:0007669"/>
    <property type="project" value="InterPro"/>
</dbReference>
<evidence type="ECO:0000256" key="7">
    <source>
        <dbReference type="ARBA" id="ARBA00022827"/>
    </source>
</evidence>
<evidence type="ECO:0000259" key="12">
    <source>
        <dbReference type="SMART" id="SM01228"/>
    </source>
</evidence>
<sequence>MKHFDVVVIGGGHAGLEAATAAARMGASTALITMRREDIGTLSCNPAIGGLGKGHLVREIDALDGVMGRIADRAGIQFRLLNRRKGPAVQGPRAQMDRSLYRREAYKHASETKNLHLLFGEVCQLKGGASWVDGVVLSDGQEIQASSIVLTTGTFLNGVIHIGDVSRKAGRWGDNASTQLADSLMRFDLPLGRLKTGTPPRLDGRTIAWDRLESQPGDAEPVLFSYLTRSVTTPQISCGIAYTNATTHDIITKNIHRSAMYGGHISGRGPRYCPSIEDKVVRFAEKESHQIFLEPEGLEDNTVYPNGISTSLPEEVQLEYVRSISGLEQAVITQPGYAVEYDYVDPRALDSSLKVRNVDGLFLAGQINGTTGYEEAGAQGLVAGVNAALMAQGRPAFQFSRTSSYIGVMIDDLTSRGVTEPYRMFTSRAEFRLTLRADNADRRLTQLGIDLGCVGDRRREAFEVKMERYDRARQLVDSIDFTPTELQRAGIPVRQDGQRRSVFALMGIQNFDRQLAIALTPELEAIDPETFQQVANDALYDQYADRQKRDAELLRLDEAIELPADLDYGSISGLSGELRGKLSAAKPSTLAAAARIEGMTPAALTLILAMSRGGKRKRA</sequence>
<comment type="function">
    <text evidence="2 11">NAD-binding protein involved in the addition of a carboxymethylaminomethyl (cmnm) group at the wobble position (U34) of certain tRNAs, forming tRNA-cmnm(5)s(2)U34.</text>
</comment>
<dbReference type="AlphaFoldDB" id="A0A419ABX9"/>
<dbReference type="GO" id="GO:0005829">
    <property type="term" value="C:cytosol"/>
    <property type="evidence" value="ECO:0007669"/>
    <property type="project" value="TreeGrafter"/>
</dbReference>
<dbReference type="InterPro" id="IPR002218">
    <property type="entry name" value="MnmG-rel"/>
</dbReference>
<evidence type="ECO:0000256" key="10">
    <source>
        <dbReference type="ARBA" id="ARBA00031800"/>
    </source>
</evidence>
<evidence type="ECO:0000256" key="11">
    <source>
        <dbReference type="HAMAP-Rule" id="MF_00129"/>
    </source>
</evidence>
<dbReference type="OrthoDB" id="9815560at2"/>
<dbReference type="FunFam" id="3.50.50.60:FF:000002">
    <property type="entry name" value="tRNA uridine 5-carboxymethylaminomethyl modification enzyme MnmG"/>
    <property type="match status" value="1"/>
</dbReference>
<dbReference type="PROSITE" id="PS01281">
    <property type="entry name" value="GIDA_2"/>
    <property type="match status" value="1"/>
</dbReference>
<evidence type="ECO:0000313" key="13">
    <source>
        <dbReference type="EMBL" id="RJL21343.1"/>
    </source>
</evidence>
<dbReference type="InterPro" id="IPR049312">
    <property type="entry name" value="GIDA_C_N"/>
</dbReference>
<accession>A0A419ABX9</accession>
<evidence type="ECO:0000256" key="8">
    <source>
        <dbReference type="ARBA" id="ARBA00023027"/>
    </source>
</evidence>
<dbReference type="GO" id="GO:0030488">
    <property type="term" value="P:tRNA methylation"/>
    <property type="evidence" value="ECO:0007669"/>
    <property type="project" value="TreeGrafter"/>
</dbReference>
<dbReference type="InterPro" id="IPR036188">
    <property type="entry name" value="FAD/NAD-bd_sf"/>
</dbReference>
<dbReference type="EMBL" id="QZEW01000005">
    <property type="protein sequence ID" value="RJL21343.1"/>
    <property type="molecule type" value="Genomic_DNA"/>
</dbReference>
<comment type="cofactor">
    <cofactor evidence="1 11">
        <name>FAD</name>
        <dbReference type="ChEBI" id="CHEBI:57692"/>
    </cofactor>
</comment>